<comment type="subcellular location">
    <subcellularLocation>
        <location evidence="1">Membrane</location>
        <topology evidence="1">Single-pass membrane protein</topology>
    </subcellularLocation>
</comment>
<dbReference type="GO" id="GO:0016020">
    <property type="term" value="C:membrane"/>
    <property type="evidence" value="ECO:0007669"/>
    <property type="project" value="UniProtKB-SubCell"/>
</dbReference>
<evidence type="ECO:0000256" key="4">
    <source>
        <dbReference type="ARBA" id="ARBA00022989"/>
    </source>
</evidence>
<keyword evidence="5" id="KW-0472">Membrane</keyword>
<keyword evidence="3" id="KW-0812">Transmembrane</keyword>
<dbReference type="SUPFAM" id="SSF140478">
    <property type="entry name" value="LemA-like"/>
    <property type="match status" value="1"/>
</dbReference>
<gene>
    <name evidence="6" type="ORF">F4V45_02580</name>
</gene>
<keyword evidence="4" id="KW-1133">Transmembrane helix</keyword>
<dbReference type="AlphaFoldDB" id="A0A5M9QS01"/>
<dbReference type="EMBL" id="VXKE01000006">
    <property type="protein sequence ID" value="KAA8710817.1"/>
    <property type="molecule type" value="Genomic_DNA"/>
</dbReference>
<evidence type="ECO:0000313" key="7">
    <source>
        <dbReference type="Proteomes" id="UP000323707"/>
    </source>
</evidence>
<evidence type="ECO:0000313" key="6">
    <source>
        <dbReference type="EMBL" id="KAA8710817.1"/>
    </source>
</evidence>
<proteinExistence type="inferred from homology"/>
<dbReference type="PANTHER" id="PTHR34478">
    <property type="entry name" value="PROTEIN LEMA"/>
    <property type="match status" value="1"/>
</dbReference>
<name>A0A5M9QS01_9HELI</name>
<evidence type="ECO:0000256" key="3">
    <source>
        <dbReference type="ARBA" id="ARBA00022692"/>
    </source>
</evidence>
<reference evidence="6 7" key="1">
    <citation type="submission" date="2019-09" db="EMBL/GenBank/DDBJ databases">
        <title>Draft genome sequence of various Type strains from the CCUG.</title>
        <authorList>
            <person name="Pineiro-Iglesias B."/>
            <person name="Tunovic T."/>
            <person name="Unosson C."/>
            <person name="Inganas E."/>
            <person name="Ohlen M."/>
            <person name="Cardew S."/>
            <person name="Jensie-Markopoulos S."/>
            <person name="Salva-Serra F."/>
            <person name="Jaen-Luchoro D."/>
            <person name="Karlsson R."/>
            <person name="Svensson-Stadler L."/>
            <person name="Chun J."/>
            <person name="Moore E."/>
        </authorList>
    </citation>
    <scope>NUCLEOTIDE SEQUENCE [LARGE SCALE GENOMIC DNA]</scope>
    <source>
        <strain evidence="6 7">CCUG 32756T</strain>
    </source>
</reference>
<dbReference type="Gene3D" id="1.20.1440.20">
    <property type="entry name" value="LemA-like domain"/>
    <property type="match status" value="1"/>
</dbReference>
<sequence>MVWGVAIGLVALALLVYGISIYNHLILLCNRVENAFAQIEVQLKRRYDLIPNLIEVAKRYLSHEEQTLLKVVEARNAAKAALQKVDSSQESLRTLEQAESTLMHALQGLNITLEAYPDLKASQNMLSLTEELSTTENKIAFSRQAYNDSVTNFNTYKQSFPNVLISAMFARLKDDRKTLEFEAQRLESVPKVQF</sequence>
<comment type="similarity">
    <text evidence="2">Belongs to the LemA family.</text>
</comment>
<dbReference type="PANTHER" id="PTHR34478:SF2">
    <property type="entry name" value="MEMBRANE PROTEIN"/>
    <property type="match status" value="1"/>
</dbReference>
<dbReference type="InterPro" id="IPR007156">
    <property type="entry name" value="MamQ_LemA"/>
</dbReference>
<dbReference type="RefSeq" id="WP_150336926.1">
    <property type="nucleotide sequence ID" value="NZ_JAERIX010000026.1"/>
</dbReference>
<dbReference type="InterPro" id="IPR023353">
    <property type="entry name" value="LemA-like_dom_sf"/>
</dbReference>
<evidence type="ECO:0000256" key="2">
    <source>
        <dbReference type="ARBA" id="ARBA00008854"/>
    </source>
</evidence>
<comment type="caution">
    <text evidence="6">The sequence shown here is derived from an EMBL/GenBank/DDBJ whole genome shotgun (WGS) entry which is preliminary data.</text>
</comment>
<evidence type="ECO:0000256" key="5">
    <source>
        <dbReference type="ARBA" id="ARBA00023136"/>
    </source>
</evidence>
<dbReference type="Pfam" id="PF04011">
    <property type="entry name" value="LemA"/>
    <property type="match status" value="1"/>
</dbReference>
<evidence type="ECO:0000256" key="1">
    <source>
        <dbReference type="ARBA" id="ARBA00004167"/>
    </source>
</evidence>
<organism evidence="6 7">
    <name type="scientific">Helicobacter canis</name>
    <dbReference type="NCBI Taxonomy" id="29419"/>
    <lineage>
        <taxon>Bacteria</taxon>
        <taxon>Pseudomonadati</taxon>
        <taxon>Campylobacterota</taxon>
        <taxon>Epsilonproteobacteria</taxon>
        <taxon>Campylobacterales</taxon>
        <taxon>Helicobacteraceae</taxon>
        <taxon>Helicobacter</taxon>
    </lineage>
</organism>
<accession>A0A5M9QS01</accession>
<protein>
    <submittedName>
        <fullName evidence="6">LemA family protein</fullName>
    </submittedName>
</protein>
<dbReference type="Proteomes" id="UP000323707">
    <property type="component" value="Unassembled WGS sequence"/>
</dbReference>